<protein>
    <recommendedName>
        <fullName evidence="3">AAA+ ATPase domain-containing protein</fullName>
    </recommendedName>
</protein>
<reference evidence="1 2" key="1">
    <citation type="journal article" date="2023" name="G3 (Bethesda)">
        <title>A chromosome-level genome assembly of Zasmidium syzygii isolated from banana leaves.</title>
        <authorList>
            <person name="van Westerhoven A.C."/>
            <person name="Mehrabi R."/>
            <person name="Talebi R."/>
            <person name="Steentjes M.B.F."/>
            <person name="Corcolon B."/>
            <person name="Chong P.A."/>
            <person name="Kema G.H.J."/>
            <person name="Seidl M.F."/>
        </authorList>
    </citation>
    <scope>NUCLEOTIDE SEQUENCE [LARGE SCALE GENOMIC DNA]</scope>
    <source>
        <strain evidence="1 2">P124</strain>
    </source>
</reference>
<dbReference type="EMBL" id="JAXOVC010000001">
    <property type="protein sequence ID" value="KAK4508388.1"/>
    <property type="molecule type" value="Genomic_DNA"/>
</dbReference>
<dbReference type="SUPFAM" id="SSF52540">
    <property type="entry name" value="P-loop containing nucleoside triphosphate hydrolases"/>
    <property type="match status" value="1"/>
</dbReference>
<dbReference type="InterPro" id="IPR027417">
    <property type="entry name" value="P-loop_NTPase"/>
</dbReference>
<evidence type="ECO:0008006" key="3">
    <source>
        <dbReference type="Google" id="ProtNLM"/>
    </source>
</evidence>
<dbReference type="Gene3D" id="3.40.50.300">
    <property type="entry name" value="P-loop containing nucleotide triphosphate hydrolases"/>
    <property type="match status" value="1"/>
</dbReference>
<evidence type="ECO:0000313" key="1">
    <source>
        <dbReference type="EMBL" id="KAK4508388.1"/>
    </source>
</evidence>
<accession>A0ABR0F5X2</accession>
<evidence type="ECO:0000313" key="2">
    <source>
        <dbReference type="Proteomes" id="UP001305779"/>
    </source>
</evidence>
<dbReference type="PANTHER" id="PTHR42957:SF1">
    <property type="entry name" value="HELICASE MJ1565-RELATED"/>
    <property type="match status" value="1"/>
</dbReference>
<comment type="caution">
    <text evidence="1">The sequence shown here is derived from an EMBL/GenBank/DDBJ whole genome shotgun (WGS) entry which is preliminary data.</text>
</comment>
<sequence>MSPEYENEKKRFTERYLGRNAKEQGRRTEEIRMSPLCSLAVAHKASRSILPQYGLLGFHAGQSDDISDEEPILLNINAPNSTFICGSQGSGKSYTLSAILEDCLKKDASLNELKEPLAGVVFHYDNDSHTVAEAAHLCSLGIKVRVLVSKSSAATNLKQRYLDMPGVAKNLTVDNFVLQDRHLNVERMLKMMAFDEQDEKVPLYMVVIQRILRDTAINGQRFSFKKFLKDLKQEKFSPGQEAMMDMRLNLLQSFMPQTATEQGKDLFKTTPGTLTIVDFSDPLIDSSSACVLFDTCLALFKENRPKSGLVVALDEAHKFLNKGAAAANFTERLLQTIREQRHNATRVIIATQEPTISEKLLDLCSTSIVHRFTSPAWFNSIKDHLGGVSSLVAEAGDRNEIFGRIVDLNVGESLVFSPSSFVGLDGLEKPKKLGSGILRMKTRLREGVDGGRSVMAAGAGAGEGKEDEE</sequence>
<proteinExistence type="predicted"/>
<organism evidence="1 2">
    <name type="scientific">Zasmidium cellare</name>
    <name type="common">Wine cellar mold</name>
    <name type="synonym">Racodium cellare</name>
    <dbReference type="NCBI Taxonomy" id="395010"/>
    <lineage>
        <taxon>Eukaryota</taxon>
        <taxon>Fungi</taxon>
        <taxon>Dikarya</taxon>
        <taxon>Ascomycota</taxon>
        <taxon>Pezizomycotina</taxon>
        <taxon>Dothideomycetes</taxon>
        <taxon>Dothideomycetidae</taxon>
        <taxon>Mycosphaerellales</taxon>
        <taxon>Mycosphaerellaceae</taxon>
        <taxon>Zasmidium</taxon>
    </lineage>
</organism>
<name>A0ABR0F5X2_ZASCE</name>
<gene>
    <name evidence="1" type="ORF">PRZ48_002126</name>
</gene>
<dbReference type="PANTHER" id="PTHR42957">
    <property type="entry name" value="HELICASE MJ1565-RELATED"/>
    <property type="match status" value="1"/>
</dbReference>
<keyword evidence="2" id="KW-1185">Reference proteome</keyword>
<dbReference type="Proteomes" id="UP001305779">
    <property type="component" value="Unassembled WGS sequence"/>
</dbReference>
<dbReference type="InterPro" id="IPR008571">
    <property type="entry name" value="HerA-like"/>
</dbReference>